<feature type="chain" id="PRO_5047056974" evidence="1">
    <location>
        <begin position="19"/>
        <end position="387"/>
    </location>
</feature>
<organism evidence="2 3">
    <name type="scientific">Paracholeplasma manati</name>
    <dbReference type="NCBI Taxonomy" id="591373"/>
    <lineage>
        <taxon>Bacteria</taxon>
        <taxon>Bacillati</taxon>
        <taxon>Mycoplasmatota</taxon>
        <taxon>Mollicutes</taxon>
        <taxon>Acholeplasmatales</taxon>
        <taxon>Acholeplasmataceae</taxon>
        <taxon>Paracholeplasma</taxon>
    </lineage>
</organism>
<dbReference type="Gene3D" id="3.40.50.2300">
    <property type="match status" value="1"/>
</dbReference>
<sequence length="387" mass="42453">MKKLVLFALVLFSIVSLSACKNDVKLQHFTIGVAHYSDSGPSVTAIKSYLEGLGEALDFEVIYTKLTQTDEATNLTKIQELIAAGADGILISMDLGMPSIVEECEAAGVYLAGFLSDFDTSYRDSFEEVYESEYFLGTVADGYISTEIDRGNSFFRSLIEYNTANPTEIIDHVSMVVFPTWAFPTHHTAAAQFVAAVNEYNKTATNPITVDPLDSEVDIISFRPISSTYFTKHPGIDAVISFAAGAGFVYPPMVNAGLHNSLKIFTSGWEQGMDDNFATTGAKTYQHTEVVAIESLTYSLVLMLNKLYGVEFDDMPEVAQRISLEPIVINSESDLTKFKTNIYYTGLYEDAFLDSDAVLNLTAFGNSNSTYAGLLEALSQMTINDIQ</sequence>
<dbReference type="Proteomes" id="UP001177160">
    <property type="component" value="Unassembled WGS sequence"/>
</dbReference>
<dbReference type="PROSITE" id="PS51257">
    <property type="entry name" value="PROKAR_LIPOPROTEIN"/>
    <property type="match status" value="1"/>
</dbReference>
<feature type="signal peptide" evidence="1">
    <location>
        <begin position="1"/>
        <end position="18"/>
    </location>
</feature>
<dbReference type="SUPFAM" id="SSF53822">
    <property type="entry name" value="Periplasmic binding protein-like I"/>
    <property type="match status" value="1"/>
</dbReference>
<comment type="caution">
    <text evidence="2">The sequence shown here is derived from an EMBL/GenBank/DDBJ whole genome shotgun (WGS) entry which is preliminary data.</text>
</comment>
<evidence type="ECO:0000256" key="1">
    <source>
        <dbReference type="SAM" id="SignalP"/>
    </source>
</evidence>
<evidence type="ECO:0000313" key="3">
    <source>
        <dbReference type="Proteomes" id="UP001177160"/>
    </source>
</evidence>
<dbReference type="RefSeq" id="WP_263607378.1">
    <property type="nucleotide sequence ID" value="NZ_JAOVQM010000001.1"/>
</dbReference>
<proteinExistence type="predicted"/>
<dbReference type="EMBL" id="JAOVQM010000001">
    <property type="protein sequence ID" value="MCV2231265.1"/>
    <property type="molecule type" value="Genomic_DNA"/>
</dbReference>
<gene>
    <name evidence="2" type="ORF">N7548_00295</name>
</gene>
<protein>
    <submittedName>
        <fullName evidence="2">Uncharacterized protein</fullName>
    </submittedName>
</protein>
<keyword evidence="1" id="KW-0732">Signal</keyword>
<reference evidence="2" key="1">
    <citation type="submission" date="2022-09" db="EMBL/GenBank/DDBJ databases">
        <title>Novel Mycoplasma species identified in domestic and wild animals.</title>
        <authorList>
            <person name="Volokhov D.V."/>
            <person name="Furtak V.A."/>
            <person name="Zagorodnyaya T.A."/>
        </authorList>
    </citation>
    <scope>NUCLEOTIDE SEQUENCE</scope>
    <source>
        <strain evidence="2">Oakley</strain>
    </source>
</reference>
<accession>A0ABT2Y3E9</accession>
<name>A0ABT2Y3E9_9MOLU</name>
<dbReference type="InterPro" id="IPR028082">
    <property type="entry name" value="Peripla_BP_I"/>
</dbReference>
<keyword evidence="3" id="KW-1185">Reference proteome</keyword>
<evidence type="ECO:0000313" key="2">
    <source>
        <dbReference type="EMBL" id="MCV2231265.1"/>
    </source>
</evidence>